<feature type="region of interest" description="Disordered" evidence="1">
    <location>
        <begin position="1"/>
        <end position="29"/>
    </location>
</feature>
<organism evidence="3 4">
    <name type="scientific">Agrobacterium rubi</name>
    <dbReference type="NCBI Taxonomy" id="28099"/>
    <lineage>
        <taxon>Bacteria</taxon>
        <taxon>Pseudomonadati</taxon>
        <taxon>Pseudomonadota</taxon>
        <taxon>Alphaproteobacteria</taxon>
        <taxon>Hyphomicrobiales</taxon>
        <taxon>Rhizobiaceae</taxon>
        <taxon>Rhizobium/Agrobacterium group</taxon>
        <taxon>Agrobacterium</taxon>
    </lineage>
</organism>
<name>A0AAE7UT22_9HYPH</name>
<reference evidence="3" key="2">
    <citation type="submission" date="2020-02" db="EMBL/GenBank/DDBJ databases">
        <title>Unexpected conservation and global transmission of agrobacterial virulence plasmids.</title>
        <authorList>
            <person name="Weisberg A.J."/>
            <person name="Davis E.W. II"/>
            <person name="Tabima J.R."/>
            <person name="Belcher M.S."/>
            <person name="Miller M."/>
            <person name="Kuo C.-H."/>
            <person name="Loper J.E."/>
            <person name="Grunwald N.J."/>
            <person name="Putnam M.L."/>
            <person name="Chang J.H."/>
        </authorList>
    </citation>
    <scope>NUCLEOTIDE SEQUENCE</scope>
    <source>
        <strain evidence="3">W2/73</strain>
    </source>
</reference>
<evidence type="ECO:0000313" key="3">
    <source>
        <dbReference type="EMBL" id="QTG03237.1"/>
    </source>
</evidence>
<dbReference type="RefSeq" id="WP_083212615.1">
    <property type="nucleotide sequence ID" value="NZ_CP049207.1"/>
</dbReference>
<evidence type="ECO:0000313" key="2">
    <source>
        <dbReference type="EMBL" id="NTF39427.1"/>
    </source>
</evidence>
<sequence>MKDFKQDGVQYRDGKPDFSPFTARDKNGQPIEARISNMKGDRRGADGDFGQARDAMAEKYNGWNASKMEDGYSWHHNEDTSTMQLVDRRIHGTKYGGGAHSGGASAVKDPDY</sequence>
<evidence type="ECO:0000313" key="4">
    <source>
        <dbReference type="Proteomes" id="UP000663912"/>
    </source>
</evidence>
<dbReference type="Pfam" id="PF14414">
    <property type="entry name" value="WHH"/>
    <property type="match status" value="1"/>
</dbReference>
<evidence type="ECO:0000256" key="1">
    <source>
        <dbReference type="SAM" id="MobiDB-lite"/>
    </source>
</evidence>
<dbReference type="InterPro" id="IPR032869">
    <property type="entry name" value="WHH_dom_containing"/>
</dbReference>
<keyword evidence="5" id="KW-1185">Reference proteome</keyword>
<feature type="compositionally biased region" description="Basic and acidic residues" evidence="1">
    <location>
        <begin position="1"/>
        <end position="16"/>
    </location>
</feature>
<dbReference type="KEGG" id="arui:G6M88_22145"/>
<dbReference type="EMBL" id="JAAMCP010000012">
    <property type="protein sequence ID" value="NTF39427.1"/>
    <property type="molecule type" value="Genomic_DNA"/>
</dbReference>
<accession>A0AAE7UT22</accession>
<dbReference type="EMBL" id="CP049207">
    <property type="protein sequence ID" value="QTG03237.1"/>
    <property type="molecule type" value="Genomic_DNA"/>
</dbReference>
<feature type="region of interest" description="Disordered" evidence="1">
    <location>
        <begin position="92"/>
        <end position="112"/>
    </location>
</feature>
<dbReference type="AlphaFoldDB" id="A0AAE7UT22"/>
<dbReference type="Proteomes" id="UP000822331">
    <property type="component" value="Unassembled WGS sequence"/>
</dbReference>
<protein>
    <submittedName>
        <fullName evidence="3">Uncharacterized protein</fullName>
    </submittedName>
</protein>
<dbReference type="Proteomes" id="UP000663912">
    <property type="component" value="Chromosome 2"/>
</dbReference>
<gene>
    <name evidence="2" type="ORF">G6L72_22245</name>
    <name evidence="3" type="ORF">G6M88_22145</name>
</gene>
<evidence type="ECO:0000313" key="5">
    <source>
        <dbReference type="Proteomes" id="UP000822331"/>
    </source>
</evidence>
<proteinExistence type="predicted"/>
<reference evidence="2 5" key="1">
    <citation type="journal article" date="2020" name="Science">
        <title>Unexpected conservation and global transmission of agrobacterial virulence plasmids.</title>
        <authorList>
            <person name="Weisberg A.J."/>
            <person name="Davis E.W. 2nd"/>
            <person name="Tabima J."/>
            <person name="Belcher M.S."/>
            <person name="Miller M."/>
            <person name="Kuo C.H."/>
            <person name="Loper J.E."/>
            <person name="Grunwald N.J."/>
            <person name="Putnam M.L."/>
            <person name="Chang J.H."/>
        </authorList>
    </citation>
    <scope>NUCLEOTIDE SEQUENCE [LARGE SCALE GENOMIC DNA]</scope>
    <source>
        <strain evidence="2 5">A19/93</strain>
    </source>
</reference>